<proteinExistence type="predicted"/>
<feature type="compositionally biased region" description="Acidic residues" evidence="1">
    <location>
        <begin position="14"/>
        <end position="28"/>
    </location>
</feature>
<feature type="compositionally biased region" description="Basic residues" evidence="1">
    <location>
        <begin position="117"/>
        <end position="127"/>
    </location>
</feature>
<evidence type="ECO:0000256" key="1">
    <source>
        <dbReference type="SAM" id="MobiDB-lite"/>
    </source>
</evidence>
<organism evidence="2 3">
    <name type="scientific">Cyclotella atomus</name>
    <dbReference type="NCBI Taxonomy" id="382360"/>
    <lineage>
        <taxon>Eukaryota</taxon>
        <taxon>Sar</taxon>
        <taxon>Stramenopiles</taxon>
        <taxon>Ochrophyta</taxon>
        <taxon>Bacillariophyta</taxon>
        <taxon>Coscinodiscophyceae</taxon>
        <taxon>Thalassiosirophycidae</taxon>
        <taxon>Stephanodiscales</taxon>
        <taxon>Stephanodiscaceae</taxon>
        <taxon>Cyclotella</taxon>
    </lineage>
</organism>
<keyword evidence="3" id="KW-1185">Reference proteome</keyword>
<protein>
    <submittedName>
        <fullName evidence="2">Uncharacterized protein</fullName>
    </submittedName>
</protein>
<evidence type="ECO:0000313" key="2">
    <source>
        <dbReference type="EMBL" id="KAL3799510.1"/>
    </source>
</evidence>
<dbReference type="Proteomes" id="UP001530400">
    <property type="component" value="Unassembled WGS sequence"/>
</dbReference>
<evidence type="ECO:0000313" key="3">
    <source>
        <dbReference type="Proteomes" id="UP001530400"/>
    </source>
</evidence>
<gene>
    <name evidence="2" type="ORF">ACHAWO_002404</name>
</gene>
<feature type="region of interest" description="Disordered" evidence="1">
    <location>
        <begin position="96"/>
        <end position="138"/>
    </location>
</feature>
<comment type="caution">
    <text evidence="2">The sequence shown here is derived from an EMBL/GenBank/DDBJ whole genome shotgun (WGS) entry which is preliminary data.</text>
</comment>
<feature type="region of interest" description="Disordered" evidence="1">
    <location>
        <begin position="391"/>
        <end position="411"/>
    </location>
</feature>
<feature type="region of interest" description="Disordered" evidence="1">
    <location>
        <begin position="1"/>
        <end position="50"/>
    </location>
</feature>
<feature type="region of interest" description="Disordered" evidence="1">
    <location>
        <begin position="788"/>
        <end position="816"/>
    </location>
</feature>
<reference evidence="2 3" key="1">
    <citation type="submission" date="2024-10" db="EMBL/GenBank/DDBJ databases">
        <title>Updated reference genomes for cyclostephanoid diatoms.</title>
        <authorList>
            <person name="Roberts W.R."/>
            <person name="Alverson A.J."/>
        </authorList>
    </citation>
    <scope>NUCLEOTIDE SEQUENCE [LARGE SCALE GENOMIC DNA]</scope>
    <source>
        <strain evidence="2 3">AJA010-31</strain>
    </source>
</reference>
<dbReference type="EMBL" id="JALLPJ020000183">
    <property type="protein sequence ID" value="KAL3799510.1"/>
    <property type="molecule type" value="Genomic_DNA"/>
</dbReference>
<feature type="compositionally biased region" description="Acidic residues" evidence="1">
    <location>
        <begin position="805"/>
        <end position="815"/>
    </location>
</feature>
<sequence>MNDPKDMSHGFFWADEEPQEDSVSDSDNDQPPFPSHAAANTSFFAQDPDTDNESALHFFYQEESTYQPSFSLSTAPIFSQLSQSANMSLAELSRMDESTQESMMSQSSHRDAEVDRQRKKMERKRKRGDGVSVLKKRRKRYNYSERQIQRGATYRRFRYEKSIDVSHEQDVGGSVEYLVRQKLNDPDEQSRLMKIAQEREALRMKQEKNQENDATVDKSNESIAAAAEVGEKRTASTTKVEPNWDFLDEGYVTMPRTQAKGLSYYIYNISNQKLGQSDIPESSEGEKDLELVNNTHSEKRCATKDETETASVLYTRTRRVKRKEIKWETILFPLQYNQLNPKLDLRSFTPMTSTGQDGLVLLHGRLARSVCARLVAGGGNFHDYSNNTSGDAKAPIKHEDQASDVSHSSDSSESFGAADLYGGQFQSQGTFGSTTIIGMDDCNPNGLKNSSNNQNRMMRLLTLVHTLPNYTHRNRFYIKIATELGTLRQYWENEFKSFFESNNFDESKTSTSDIMAVKSFFGVDGNINPGPFWCSDPAMATDINRMYKWMQRSRIKLISRLRSFMKQATGRRSIADIAGHQTVKVLQEQMNEIDDVQMEDVGTPDEMIKEEQHSGVDSECVKLQADESQEDVLDFQAEPKANTESVNDSMSELPASLLDAIELNKTQGDIDKYSKVVHEANFDLTNVTMSLSSFLNELTAGKAQLNHLEQVGSLAPLDQSKKWSAKNNIDIWNENIDKYLTVAENQTRPLDMNLNKRNGNTFQCASLAQSVIARQSYVSNGGGVGYKSKMSKHNQTAARLSNIKEEEDSDNDQDEYDHTVDTCQKELLEIKRSGGDLLKRGREHLTNENLQLFAPIHLTTGLTMLTEHMTPESTEIMSRQCSPDNLQERTPFDLVWKALQHLQDRGELISNPTNARSRWEAKGKVVDEVLVSSWETAAAIFKRCVKEEPHDVDNWSWYVATLLGIVCISSGVSVSSDARDNDASVESEDSFDDTKSTRYQLDHYDGMRSHAARVIRDLINLADKIDCPMFHLAVSSMLEWKQAVRLMDGPFSQCQDILALSDSELKRLYAHHTYKWASGDISTNSLAKVEALYVSNELACDKFLNVLVKAVETNPSDKRCWYMLANILTSAPPAIEHDSESGQHWERRNDEWADNFFHSPPGSATIVKSSFVSMVLETVESELSLVKEEMDNDGFGSCNQQEDTPLEMIRSEVVQKDTPLSTDPVCEALCLRVIVAHYIIGHGEFVSNSIWWLAVKHWKSCQSKTSNDYLDGLKWLSKRGLNVLECITKRRIQSDEHEKRLCALND</sequence>
<name>A0ABD3QGP3_9STRA</name>
<accession>A0ABD3QGP3</accession>